<reference evidence="2" key="1">
    <citation type="submission" date="2017-11" db="EMBL/GenBank/DDBJ databases">
        <authorList>
            <person name="Lima N.C."/>
            <person name="Parody-Merino A.M."/>
            <person name="Battley P.F."/>
            <person name="Fidler A.E."/>
            <person name="Prosdocimi F."/>
        </authorList>
    </citation>
    <scope>NUCLEOTIDE SEQUENCE [LARGE SCALE GENOMIC DNA]</scope>
</reference>
<dbReference type="EMBL" id="KZ505808">
    <property type="protein sequence ID" value="PKU44713.1"/>
    <property type="molecule type" value="Genomic_DNA"/>
</dbReference>
<accession>A0A2I0UFB1</accession>
<protein>
    <submittedName>
        <fullName evidence="1">Uncharacterized protein</fullName>
    </submittedName>
</protein>
<keyword evidence="2" id="KW-1185">Reference proteome</keyword>
<proteinExistence type="predicted"/>
<evidence type="ECO:0000313" key="1">
    <source>
        <dbReference type="EMBL" id="PKU44713.1"/>
    </source>
</evidence>
<gene>
    <name evidence="1" type="ORF">llap_4987</name>
</gene>
<organism evidence="1 2">
    <name type="scientific">Limosa lapponica baueri</name>
    <dbReference type="NCBI Taxonomy" id="1758121"/>
    <lineage>
        <taxon>Eukaryota</taxon>
        <taxon>Metazoa</taxon>
        <taxon>Chordata</taxon>
        <taxon>Craniata</taxon>
        <taxon>Vertebrata</taxon>
        <taxon>Euteleostomi</taxon>
        <taxon>Archelosauria</taxon>
        <taxon>Archosauria</taxon>
        <taxon>Dinosauria</taxon>
        <taxon>Saurischia</taxon>
        <taxon>Theropoda</taxon>
        <taxon>Coelurosauria</taxon>
        <taxon>Aves</taxon>
        <taxon>Neognathae</taxon>
        <taxon>Neoaves</taxon>
        <taxon>Charadriiformes</taxon>
        <taxon>Scolopacidae</taxon>
        <taxon>Limosa</taxon>
    </lineage>
</organism>
<reference evidence="2" key="2">
    <citation type="submission" date="2017-12" db="EMBL/GenBank/DDBJ databases">
        <title>Genome sequence of the Bar-tailed Godwit (Limosa lapponica baueri).</title>
        <authorList>
            <person name="Lima N.C.B."/>
            <person name="Parody-Merino A.M."/>
            <person name="Battley P.F."/>
            <person name="Fidler A.E."/>
            <person name="Prosdocimi F."/>
        </authorList>
    </citation>
    <scope>NUCLEOTIDE SEQUENCE [LARGE SCALE GENOMIC DNA]</scope>
</reference>
<dbReference type="AlphaFoldDB" id="A0A2I0UFB1"/>
<dbReference type="Proteomes" id="UP000233556">
    <property type="component" value="Unassembled WGS sequence"/>
</dbReference>
<name>A0A2I0UFB1_LIMLA</name>
<dbReference type="OrthoDB" id="9401320at2759"/>
<sequence>MFDIPQPAFIPAVALTQVQDPALRLVEPHGVHMGQLLKAVQVPLDGILSIICVNYTTQLGTANLLRVHSIPLSMSLVKILNHTGPSTNPSGTPLITDLHLDIELLTIQRFPHPPNRPSTKSISHQFKEKNIVWDRVKGLIEIQIDDTCSSSFVH</sequence>
<evidence type="ECO:0000313" key="2">
    <source>
        <dbReference type="Proteomes" id="UP000233556"/>
    </source>
</evidence>